<feature type="compositionally biased region" description="Low complexity" evidence="1">
    <location>
        <begin position="51"/>
        <end position="64"/>
    </location>
</feature>
<accession>A0AAE0RMJ1</accession>
<sequence length="115" mass="12970">MGRFLKKFPKVKKIVYSGSRRREYVRFSVLRSSSVPTPVYSSGFHSTANESESIPSSPASSLQSSHDDAGREPLTRYQSRRQKLAEAWSALRSDLVDARVDEMSPATHRCSKCCR</sequence>
<feature type="region of interest" description="Disordered" evidence="1">
    <location>
        <begin position="34"/>
        <end position="76"/>
    </location>
</feature>
<name>A0AAE0RMJ1_9BIVA</name>
<organism evidence="2 3">
    <name type="scientific">Potamilus streckersoni</name>
    <dbReference type="NCBI Taxonomy" id="2493646"/>
    <lineage>
        <taxon>Eukaryota</taxon>
        <taxon>Metazoa</taxon>
        <taxon>Spiralia</taxon>
        <taxon>Lophotrochozoa</taxon>
        <taxon>Mollusca</taxon>
        <taxon>Bivalvia</taxon>
        <taxon>Autobranchia</taxon>
        <taxon>Heteroconchia</taxon>
        <taxon>Palaeoheterodonta</taxon>
        <taxon>Unionida</taxon>
        <taxon>Unionoidea</taxon>
        <taxon>Unionidae</taxon>
        <taxon>Ambleminae</taxon>
        <taxon>Lampsilini</taxon>
        <taxon>Potamilus</taxon>
    </lineage>
</organism>
<dbReference type="Proteomes" id="UP001195483">
    <property type="component" value="Unassembled WGS sequence"/>
</dbReference>
<dbReference type="EMBL" id="JAEAOA010001001">
    <property type="protein sequence ID" value="KAK3576207.1"/>
    <property type="molecule type" value="Genomic_DNA"/>
</dbReference>
<reference evidence="2" key="3">
    <citation type="submission" date="2023-05" db="EMBL/GenBank/DDBJ databases">
        <authorList>
            <person name="Smith C.H."/>
        </authorList>
    </citation>
    <scope>NUCLEOTIDE SEQUENCE</scope>
    <source>
        <strain evidence="2">CHS0354</strain>
        <tissue evidence="2">Mantle</tissue>
    </source>
</reference>
<feature type="compositionally biased region" description="Basic and acidic residues" evidence="1">
    <location>
        <begin position="65"/>
        <end position="74"/>
    </location>
</feature>
<evidence type="ECO:0000313" key="3">
    <source>
        <dbReference type="Proteomes" id="UP001195483"/>
    </source>
</evidence>
<comment type="caution">
    <text evidence="2">The sequence shown here is derived from an EMBL/GenBank/DDBJ whole genome shotgun (WGS) entry which is preliminary data.</text>
</comment>
<protein>
    <submittedName>
        <fullName evidence="2">Uncharacterized protein</fullName>
    </submittedName>
</protein>
<keyword evidence="3" id="KW-1185">Reference proteome</keyword>
<dbReference type="AlphaFoldDB" id="A0AAE0RMJ1"/>
<evidence type="ECO:0000256" key="1">
    <source>
        <dbReference type="SAM" id="MobiDB-lite"/>
    </source>
</evidence>
<feature type="compositionally biased region" description="Polar residues" evidence="1">
    <location>
        <begin position="34"/>
        <end position="50"/>
    </location>
</feature>
<reference evidence="2" key="1">
    <citation type="journal article" date="2021" name="Genome Biol. Evol.">
        <title>A High-Quality Reference Genome for a Parasitic Bivalve with Doubly Uniparental Inheritance (Bivalvia: Unionida).</title>
        <authorList>
            <person name="Smith C.H."/>
        </authorList>
    </citation>
    <scope>NUCLEOTIDE SEQUENCE</scope>
    <source>
        <strain evidence="2">CHS0354</strain>
    </source>
</reference>
<evidence type="ECO:0000313" key="2">
    <source>
        <dbReference type="EMBL" id="KAK3576207.1"/>
    </source>
</evidence>
<reference evidence="2" key="2">
    <citation type="journal article" date="2021" name="Genome Biol. Evol.">
        <title>Developing a high-quality reference genome for a parasitic bivalve with doubly uniparental inheritance (Bivalvia: Unionida).</title>
        <authorList>
            <person name="Smith C.H."/>
        </authorList>
    </citation>
    <scope>NUCLEOTIDE SEQUENCE</scope>
    <source>
        <strain evidence="2">CHS0354</strain>
        <tissue evidence="2">Mantle</tissue>
    </source>
</reference>
<proteinExistence type="predicted"/>
<gene>
    <name evidence="2" type="ORF">CHS0354_016037</name>
</gene>